<feature type="coiled-coil region" evidence="1">
    <location>
        <begin position="732"/>
        <end position="763"/>
    </location>
</feature>
<dbReference type="Gene3D" id="1.25.40.180">
    <property type="match status" value="3"/>
</dbReference>
<dbReference type="Pfam" id="PF09088">
    <property type="entry name" value="MIF4G_like"/>
    <property type="match status" value="1"/>
</dbReference>
<dbReference type="PANTHER" id="PTHR12412">
    <property type="entry name" value="CAP BINDING PROTEIN"/>
    <property type="match status" value="1"/>
</dbReference>
<dbReference type="OrthoDB" id="10252707at2759"/>
<dbReference type="InterPro" id="IPR027159">
    <property type="entry name" value="CBP80"/>
</dbReference>
<feature type="compositionally biased region" description="Basic and acidic residues" evidence="2">
    <location>
        <begin position="228"/>
        <end position="237"/>
    </location>
</feature>
<dbReference type="EMBL" id="PJQD01000029">
    <property type="protein sequence ID" value="POY74067.1"/>
    <property type="molecule type" value="Genomic_DNA"/>
</dbReference>
<organism evidence="5 6">
    <name type="scientific">Rhodotorula taiwanensis</name>
    <dbReference type="NCBI Taxonomy" id="741276"/>
    <lineage>
        <taxon>Eukaryota</taxon>
        <taxon>Fungi</taxon>
        <taxon>Dikarya</taxon>
        <taxon>Basidiomycota</taxon>
        <taxon>Pucciniomycotina</taxon>
        <taxon>Microbotryomycetes</taxon>
        <taxon>Sporidiobolales</taxon>
        <taxon>Sporidiobolaceae</taxon>
        <taxon>Rhodotorula</taxon>
    </lineage>
</organism>
<feature type="domain" description="MIF4G-like type 1" evidence="3">
    <location>
        <begin position="481"/>
        <end position="688"/>
    </location>
</feature>
<proteinExistence type="predicted"/>
<feature type="compositionally biased region" description="Gly residues" evidence="2">
    <location>
        <begin position="80"/>
        <end position="91"/>
    </location>
</feature>
<feature type="region of interest" description="Disordered" evidence="2">
    <location>
        <begin position="193"/>
        <end position="237"/>
    </location>
</feature>
<evidence type="ECO:0000259" key="4">
    <source>
        <dbReference type="Pfam" id="PF09090"/>
    </source>
</evidence>
<dbReference type="AlphaFoldDB" id="A0A2S5BBC2"/>
<dbReference type="GO" id="GO:0003729">
    <property type="term" value="F:mRNA binding"/>
    <property type="evidence" value="ECO:0007669"/>
    <property type="project" value="TreeGrafter"/>
</dbReference>
<gene>
    <name evidence="5" type="ORF">BMF94_2879</name>
</gene>
<comment type="caution">
    <text evidence="5">The sequence shown here is derived from an EMBL/GenBank/DDBJ whole genome shotgun (WGS) entry which is preliminary data.</text>
</comment>
<feature type="domain" description="MIF4G-like type 2" evidence="4">
    <location>
        <begin position="706"/>
        <end position="980"/>
    </location>
</feature>
<dbReference type="SUPFAM" id="SSF48371">
    <property type="entry name" value="ARM repeat"/>
    <property type="match status" value="3"/>
</dbReference>
<dbReference type="Pfam" id="PF09090">
    <property type="entry name" value="MIF4G_like_2"/>
    <property type="match status" value="1"/>
</dbReference>
<feature type="compositionally biased region" description="Acidic residues" evidence="2">
    <location>
        <begin position="537"/>
        <end position="546"/>
    </location>
</feature>
<evidence type="ECO:0008006" key="7">
    <source>
        <dbReference type="Google" id="ProtNLM"/>
    </source>
</evidence>
<evidence type="ECO:0000256" key="1">
    <source>
        <dbReference type="SAM" id="Coils"/>
    </source>
</evidence>
<dbReference type="STRING" id="741276.A0A2S5BBC2"/>
<dbReference type="Proteomes" id="UP000237144">
    <property type="component" value="Unassembled WGS sequence"/>
</dbReference>
<dbReference type="GO" id="GO:0000339">
    <property type="term" value="F:RNA cap binding"/>
    <property type="evidence" value="ECO:0007669"/>
    <property type="project" value="InterPro"/>
</dbReference>
<evidence type="ECO:0000313" key="5">
    <source>
        <dbReference type="EMBL" id="POY74067.1"/>
    </source>
</evidence>
<dbReference type="PROSITE" id="PS50890">
    <property type="entry name" value="PUA"/>
    <property type="match status" value="1"/>
</dbReference>
<dbReference type="InterPro" id="IPR015172">
    <property type="entry name" value="MIF4G-like_typ-1"/>
</dbReference>
<dbReference type="GO" id="GO:0005634">
    <property type="term" value="C:nucleus"/>
    <property type="evidence" value="ECO:0007669"/>
    <property type="project" value="TreeGrafter"/>
</dbReference>
<protein>
    <recommendedName>
        <fullName evidence="7">MIF4G domain-containing protein</fullName>
    </recommendedName>
</protein>
<feature type="region of interest" description="Disordered" evidence="2">
    <location>
        <begin position="1"/>
        <end position="97"/>
    </location>
</feature>
<dbReference type="InterPro" id="IPR015174">
    <property type="entry name" value="MIF4G-like_typ-2"/>
</dbReference>
<dbReference type="GO" id="GO:0000184">
    <property type="term" value="P:nuclear-transcribed mRNA catabolic process, nonsense-mediated decay"/>
    <property type="evidence" value="ECO:0007669"/>
    <property type="project" value="TreeGrafter"/>
</dbReference>
<feature type="compositionally biased region" description="Basic and acidic residues" evidence="2">
    <location>
        <begin position="68"/>
        <end position="77"/>
    </location>
</feature>
<sequence>MSGYGYPPAGSSNGRGGYQGDYGNGGGGYNGGYGSPQGGRGGYGGGRGGSGRKRARDDDQHGQNFRRRYSERGDYHGSPRRGGYGGGGGRGDAAPYDRVPSHEAMKTRFKEELWTLGNDSSYDPAIDIPSMAQSIESWYFRDQSLVFVAFRSAISEMPHKLPHYAALLARLSLNAIAAPVSLASRIGGGGGGGGASKFTPAAGQSPPRAANSSGGADGTEANAGLEGEDAKPAQPEPEKVNVGHAIVQDLAKAFQAFLDERKWKSVRYCVTLFATLTTLPSTTPVVSLSSLITLLTSFVSVLDEPGLRAARGDECVRIVLEALLRLDPASLNEPGIETLREGVHAYMSSRRIEKELFADGENQGQWLDPLEHLVSAFSSIGSSDASDSTPVSDVIPNVYSALTLAPAEEDEAKSQVIEALMLPMVLVPPESDEGDLTLGAGAAIERAIPAPPITAGLRGDEGIGYDGVRLLLRLFDDETVPAVDEPAGVVVRSMVHDIISLYEVNRKDGATLLLELPRWFKKGTFRDPKAPKRPVDGDEDMPEEPEPLGPQWSLETIVVETLIVLILALPAPPHTLVYYYSVLTELCRISPTTVAPSLGKSVRKLYAALGASGGEESAGAPVLDAEGVRRFADWFAVHLSNYGFMWGWNDWAPDMDQSEKHPKCVFVKRVMDLEIRLSYFDRIKNTVPGSMLEAGVFPDEAPGPDYTYEDPEHAHNAAASSFLRTIRSKAPISETEDELSAFQKSLESENNMTTEEAERVKRDLAVQTVLFVGSRSFSHFLNALERYLTLLRNLTTSPSARQELLTTVAVFWKRHPQFHLIVLDKLLQYRLVDTRDVISWVFALADDQPGTRAKTWSDPDLWVMLQVTLRSVQKNVDGAKMRVEGLGREAELVGAEEDNRAGGEGVVDAEGDVAVRDADAPENPELAMAKSYLQEAEDEQASTLIEVLGYFAKLLPSDVSRNDWETWWLEGWVRELCRSSFDRKSITSQVIVDGIAKLDLENVSPSVASLVEAAKAWHDFA</sequence>
<keyword evidence="1" id="KW-0175">Coiled coil</keyword>
<evidence type="ECO:0000256" key="2">
    <source>
        <dbReference type="SAM" id="MobiDB-lite"/>
    </source>
</evidence>
<accession>A0A2S5BBC2</accession>
<dbReference type="PANTHER" id="PTHR12412:SF2">
    <property type="entry name" value="NUCLEAR CAP-BINDING PROTEIN SUBUNIT 1"/>
    <property type="match status" value="1"/>
</dbReference>
<dbReference type="GO" id="GO:0006406">
    <property type="term" value="P:mRNA export from nucleus"/>
    <property type="evidence" value="ECO:0007669"/>
    <property type="project" value="InterPro"/>
</dbReference>
<keyword evidence="6" id="KW-1185">Reference proteome</keyword>
<dbReference type="GO" id="GO:0005846">
    <property type="term" value="C:nuclear cap binding complex"/>
    <property type="evidence" value="ECO:0007669"/>
    <property type="project" value="InterPro"/>
</dbReference>
<evidence type="ECO:0000313" key="6">
    <source>
        <dbReference type="Proteomes" id="UP000237144"/>
    </source>
</evidence>
<feature type="region of interest" description="Disordered" evidence="2">
    <location>
        <begin position="527"/>
        <end position="549"/>
    </location>
</feature>
<feature type="compositionally biased region" description="Basic and acidic residues" evidence="2">
    <location>
        <begin position="527"/>
        <end position="536"/>
    </location>
</feature>
<reference evidence="5 6" key="1">
    <citation type="journal article" date="2018" name="Front. Microbiol.">
        <title>Prospects for Fungal Bioremediation of Acidic Radioactive Waste Sites: Characterization and Genome Sequence of Rhodotorula taiwanensis MD1149.</title>
        <authorList>
            <person name="Tkavc R."/>
            <person name="Matrosova V.Y."/>
            <person name="Grichenko O.E."/>
            <person name="Gostincar C."/>
            <person name="Volpe R.P."/>
            <person name="Klimenkova P."/>
            <person name="Gaidamakova E.K."/>
            <person name="Zhou C.E."/>
            <person name="Stewart B.J."/>
            <person name="Lyman M.G."/>
            <person name="Malfatti S.A."/>
            <person name="Rubinfeld B."/>
            <person name="Courtot M."/>
            <person name="Singh J."/>
            <person name="Dalgard C.L."/>
            <person name="Hamilton T."/>
            <person name="Frey K.G."/>
            <person name="Gunde-Cimerman N."/>
            <person name="Dugan L."/>
            <person name="Daly M.J."/>
        </authorList>
    </citation>
    <scope>NUCLEOTIDE SEQUENCE [LARGE SCALE GENOMIC DNA]</scope>
    <source>
        <strain evidence="5 6">MD1149</strain>
    </source>
</reference>
<name>A0A2S5BBC2_9BASI</name>
<dbReference type="InterPro" id="IPR016024">
    <property type="entry name" value="ARM-type_fold"/>
</dbReference>
<evidence type="ECO:0000259" key="3">
    <source>
        <dbReference type="Pfam" id="PF09088"/>
    </source>
</evidence>
<feature type="compositionally biased region" description="Gly residues" evidence="2">
    <location>
        <begin position="13"/>
        <end position="49"/>
    </location>
</feature>